<dbReference type="SUPFAM" id="SSF63748">
    <property type="entry name" value="Tudor/PWWP/MBT"/>
    <property type="match status" value="1"/>
</dbReference>
<dbReference type="SUPFAM" id="SSF53335">
    <property type="entry name" value="S-adenosyl-L-methionine-dependent methyltransferases"/>
    <property type="match status" value="1"/>
</dbReference>
<feature type="region of interest" description="Disordered" evidence="21">
    <location>
        <begin position="828"/>
        <end position="847"/>
    </location>
</feature>
<dbReference type="Pfam" id="PF17980">
    <property type="entry name" value="ADD_DNMT3"/>
    <property type="match status" value="1"/>
</dbReference>
<keyword evidence="19" id="KW-0131">Cell cycle</keyword>
<keyword evidence="14" id="KW-0498">Mitosis</keyword>
<keyword evidence="16" id="KW-0238">DNA-binding</keyword>
<keyword evidence="11" id="KW-0493">Microtubule</keyword>
<comment type="caution">
    <text evidence="24">The sequence shown here is derived from an EMBL/GenBank/DDBJ whole genome shotgun (WGS) entry which is preliminary data.</text>
</comment>
<dbReference type="InterPro" id="IPR029063">
    <property type="entry name" value="SAM-dependent_MTases_sf"/>
</dbReference>
<comment type="subcellular location">
    <subcellularLocation>
        <location evidence="2">Cytoplasm</location>
        <location evidence="2">Cytoskeleton</location>
    </subcellularLocation>
    <subcellularLocation>
        <location evidence="1">Nucleus</location>
    </subcellularLocation>
</comment>
<dbReference type="InterPro" id="IPR018117">
    <property type="entry name" value="C5_DNA_meth_AS"/>
</dbReference>
<dbReference type="SUPFAM" id="SSF47576">
    <property type="entry name" value="Calponin-homology domain, CH-domain"/>
    <property type="match status" value="1"/>
</dbReference>
<keyword evidence="13" id="KW-0863">Zinc-finger</keyword>
<feature type="compositionally biased region" description="Basic and acidic residues" evidence="21">
    <location>
        <begin position="780"/>
        <end position="802"/>
    </location>
</feature>
<dbReference type="FunFam" id="3.40.50.150:FF:000008">
    <property type="entry name" value="DNA (Cytosine-5)-methyltransferase 3A isoform X1"/>
    <property type="match status" value="1"/>
</dbReference>
<dbReference type="PANTHER" id="PTHR23068:SF53">
    <property type="entry name" value="DNA (CYTOSINE-5-)-METHYLTRANSFERASE"/>
    <property type="match status" value="1"/>
</dbReference>
<evidence type="ECO:0000256" key="7">
    <source>
        <dbReference type="ARBA" id="ARBA00022603"/>
    </source>
</evidence>
<evidence type="ECO:0000256" key="14">
    <source>
        <dbReference type="ARBA" id="ARBA00022776"/>
    </source>
</evidence>
<feature type="compositionally biased region" description="Acidic residues" evidence="21">
    <location>
        <begin position="749"/>
        <end position="761"/>
    </location>
</feature>
<dbReference type="Pfam" id="PF00145">
    <property type="entry name" value="DNA_methylase"/>
    <property type="match status" value="1"/>
</dbReference>
<evidence type="ECO:0000256" key="1">
    <source>
        <dbReference type="ARBA" id="ARBA00004123"/>
    </source>
</evidence>
<comment type="similarity">
    <text evidence="20">Belongs to the class I-like SAM-binding methyltransferase superfamily. C5-methyltransferase family.</text>
</comment>
<accession>A0A9N7U969</accession>
<protein>
    <recommendedName>
        <fullName evidence="4">DNA (cytosine-5-)-methyltransferase</fullName>
        <ecNumber evidence="4">2.1.1.37</ecNumber>
    </recommendedName>
</protein>
<evidence type="ECO:0000256" key="8">
    <source>
        <dbReference type="ARBA" id="ARBA00022618"/>
    </source>
</evidence>
<dbReference type="InterPro" id="IPR001715">
    <property type="entry name" value="CH_dom"/>
</dbReference>
<dbReference type="Gene3D" id="1.10.418.10">
    <property type="entry name" value="Calponin-like domain"/>
    <property type="match status" value="1"/>
</dbReference>
<dbReference type="PANTHER" id="PTHR23068">
    <property type="entry name" value="DNA CYTOSINE-5- -METHYLTRANSFERASE 3-RELATED"/>
    <property type="match status" value="1"/>
</dbReference>
<reference evidence="24" key="1">
    <citation type="submission" date="2020-03" db="EMBL/GenBank/DDBJ databases">
        <authorList>
            <person name="Weist P."/>
        </authorList>
    </citation>
    <scope>NUCLEOTIDE SEQUENCE</scope>
</reference>
<dbReference type="GO" id="GO:0008270">
    <property type="term" value="F:zinc ion binding"/>
    <property type="evidence" value="ECO:0007669"/>
    <property type="project" value="UniProtKB-KW"/>
</dbReference>
<proteinExistence type="inferred from homology"/>
<feature type="domain" description="PHD-type" evidence="23">
    <location>
        <begin position="1131"/>
        <end position="1263"/>
    </location>
</feature>
<evidence type="ECO:0000256" key="11">
    <source>
        <dbReference type="ARBA" id="ARBA00022701"/>
    </source>
</evidence>
<dbReference type="PROSITE" id="PS51679">
    <property type="entry name" value="SAM_MT_C5"/>
    <property type="match status" value="1"/>
</dbReference>
<evidence type="ECO:0000256" key="12">
    <source>
        <dbReference type="ARBA" id="ARBA00022723"/>
    </source>
</evidence>
<evidence type="ECO:0000313" key="25">
    <source>
        <dbReference type="Proteomes" id="UP001153269"/>
    </source>
</evidence>
<dbReference type="Gene3D" id="1.10.720.50">
    <property type="entry name" value="PWWP, helical domain"/>
    <property type="match status" value="1"/>
</dbReference>
<feature type="region of interest" description="Disordered" evidence="21">
    <location>
        <begin position="1032"/>
        <end position="1102"/>
    </location>
</feature>
<feature type="domain" description="Calponin-homology (CH)" evidence="22">
    <location>
        <begin position="19"/>
        <end position="121"/>
    </location>
</feature>
<sequence length="1715" mass="191268">MAVNVAVNVAVNAAVNIHSYNRYELLAWLNDTLQTHFTKVEQVCTGAAYCQLMDLLFPGSLDLSKVRFQSNDQLDSIHNYSLMQAAFRKVGVVRYIPEKALMKRNSTVALTFLQWFKLFFDKNNKGREYHALEARGGQRMTPADSDHLSSKTPRRELKIILKMEGKKGKEPRDNPNRSAAEVVLISDDDDLMMNVTKEQNSDMMVKLQKEPFAQEKEQVEQTEAAEDKRREDTSPCSSNALQSFIRKVSQDAIQACSLTPFCLYLYMGVELDAGQSSSVLLVGYFDQSSGVRVVRLLCTLQMSVDAAEPQTSVDLEIGTDAVQSDSRLLLDTLKRSNLCLSNLSVFYCNAPDLRLSRVLESELQSLSPGLVSLCGLPGIAGRACEAALSASFTYVVDFVGDIHQHCSTHPSVDDSLKELFAGYNSSQPVSAQGLVFIRTVGNMVGSWTDLVKHFESLRGTAETDRIRTQLMDHKVKLHFIFLCQSLAPLRSIDGVQQKGEADAVAELRLTSALIQFYAAAIFCPFHAKSFVRRPDLYLLHGEGDLLPTSEMNFGSNAMNYMSATANVDLGEQERSDFLKAAVTFYKAVLRSIGLSVPLQLGRVTLRDINTVLNHPENIHYNQLSRVGVSRLGVQLGLCEAGSPETDQLSLDFLRLIKTLRDKGTSSTGGCHWTENSLCGQMLSGSSPGSTLHRLLLTLLALPGSLSRNQVFSQAFDGTEAPPPGPQPGRGTRRRKLPVPWGRGSMRREEEDDESSSEESSSDDGFSSVAKHKRMTSKHIILLEESDHTDNSSDVVEVREEPKPSQIRRLIKTEAEPSPQAEIFHVLDRSDDEDEEEVSGSEPPKPAGFLDSNRPLVWGLVEGYDPWPAVLASCGSEELLPGTSTVEWLGQKMSSTVSLLTLKPFAAFGEYFCSSSFATHATYKEAIFLSLEEAALRCKKRFPAPPEDRDLLLIQMLDWAFAGFQPTGPDGFKLTASVNGDGEITNRPMEKKNLFPVVSCSPQLSNSSSPQRFLRSGMKEVSVSLTRLSGEQGVGSVGKLTRGGVKEQGSRGGGGAAGWEGEKDELGGGGAKLRRGRGRRKKSRWSSELDNDTSPNYVPSEKRSSIKTNMVNKVTSVYTQPDQQLREETIRRVTDLELDIEGLCLCCGSDSVAMAHPLFKGSLCLKCKLNFTETLHRYDEDGYQSYCTICCYGLEVILCGNDSCCRSFCEDCLNVLVGPETFETLKRTDPWICFLCQPHRAHGALMPREDWSIRVQEVFANNSAMAFEPHRVYPSIPANQRRPLRVLSLFDGIATGLLVLKELGFKVEKYFASEICEDSIAVAAVHHDDKIIHVGDARLITMEHLEQWGQFDLLIGGSPCNDLSIVNPVRKGLYEGSGRLFFDFFRLLQLLKPKDEDPRPFFWLFENVVFMNTHDKLNICRFLECNPVQLDAVNVSPANRARNFWGNIPGMSRPMAASQSDRLRLQDCLEVGREARVTKVRTITTSSNSLKQGKGQSLLPVLHNGKEDNLWITELEKIFGFPKHYTDVRNMSRQERQKVLGKSWCVPVIRHLFAPLKDYFACEELWNPSTTSTSQFATSQSSTAQFATAQSSPSQSSTAQFATDESPPSDYSSPSDYSTPQSSPATLEKLLRYLRFPRGSCFMTTGGRVSSFRFLEVHITDDLTWTHHTDSIRKTPRQRRLHMDSRIQDSHPHQRNIFVSERRDRFSSPARERPWL</sequence>
<evidence type="ECO:0000256" key="2">
    <source>
        <dbReference type="ARBA" id="ARBA00004245"/>
    </source>
</evidence>
<evidence type="ECO:0000256" key="17">
    <source>
        <dbReference type="ARBA" id="ARBA00023212"/>
    </source>
</evidence>
<feature type="compositionally biased region" description="Acidic residues" evidence="21">
    <location>
        <begin position="829"/>
        <end position="838"/>
    </location>
</feature>
<keyword evidence="12" id="KW-0479">Metal-binding</keyword>
<dbReference type="GO" id="GO:0032259">
    <property type="term" value="P:methylation"/>
    <property type="evidence" value="ECO:0007669"/>
    <property type="project" value="UniProtKB-KW"/>
</dbReference>
<dbReference type="InterPro" id="IPR049554">
    <property type="entry name" value="DNMT3_ADD_PHD"/>
</dbReference>
<evidence type="ECO:0000256" key="15">
    <source>
        <dbReference type="ARBA" id="ARBA00022833"/>
    </source>
</evidence>
<feature type="compositionally biased region" description="Polar residues" evidence="21">
    <location>
        <begin position="1085"/>
        <end position="1096"/>
    </location>
</feature>
<dbReference type="GO" id="GO:0000122">
    <property type="term" value="P:negative regulation of transcription by RNA polymerase II"/>
    <property type="evidence" value="ECO:0007669"/>
    <property type="project" value="TreeGrafter"/>
</dbReference>
<evidence type="ECO:0000259" key="22">
    <source>
        <dbReference type="PROSITE" id="PS50021"/>
    </source>
</evidence>
<evidence type="ECO:0000256" key="18">
    <source>
        <dbReference type="ARBA" id="ARBA00023242"/>
    </source>
</evidence>
<dbReference type="PROSITE" id="PS00094">
    <property type="entry name" value="C5_MTASE_1"/>
    <property type="match status" value="1"/>
</dbReference>
<evidence type="ECO:0000256" key="3">
    <source>
        <dbReference type="ARBA" id="ARBA00010729"/>
    </source>
</evidence>
<evidence type="ECO:0000259" key="23">
    <source>
        <dbReference type="PROSITE" id="PS51533"/>
    </source>
</evidence>
<dbReference type="InterPro" id="IPR001525">
    <property type="entry name" value="C5_MeTfrase"/>
</dbReference>
<keyword evidence="7 20" id="KW-0489">Methyltransferase</keyword>
<keyword evidence="5" id="KW-0963">Cytoplasm</keyword>
<comment type="similarity">
    <text evidence="3">Belongs to the MAPRE family.</text>
</comment>
<dbReference type="InterPro" id="IPR036872">
    <property type="entry name" value="CH_dom_sf"/>
</dbReference>
<dbReference type="PROSITE" id="PS51533">
    <property type="entry name" value="ADD"/>
    <property type="match status" value="1"/>
</dbReference>
<dbReference type="GO" id="GO:0005874">
    <property type="term" value="C:microtubule"/>
    <property type="evidence" value="ECO:0007669"/>
    <property type="project" value="UniProtKB-KW"/>
</dbReference>
<keyword evidence="25" id="KW-1185">Reference proteome</keyword>
<keyword evidence="17" id="KW-0206">Cytoskeleton</keyword>
<dbReference type="GO" id="GO:0051301">
    <property type="term" value="P:cell division"/>
    <property type="evidence" value="ECO:0007669"/>
    <property type="project" value="UniProtKB-KW"/>
</dbReference>
<evidence type="ECO:0000256" key="10">
    <source>
        <dbReference type="ARBA" id="ARBA00022691"/>
    </source>
</evidence>
<dbReference type="GO" id="GO:0003677">
    <property type="term" value="F:DNA binding"/>
    <property type="evidence" value="ECO:0007669"/>
    <property type="project" value="UniProtKB-KW"/>
</dbReference>
<dbReference type="FunFam" id="1.10.418.10:FF:000028">
    <property type="entry name" value="RP/EB family microtubule-associated protein"/>
    <property type="match status" value="1"/>
</dbReference>
<evidence type="ECO:0000256" key="5">
    <source>
        <dbReference type="ARBA" id="ARBA00022490"/>
    </source>
</evidence>
<dbReference type="Pfam" id="PF00307">
    <property type="entry name" value="CH"/>
    <property type="match status" value="1"/>
</dbReference>
<keyword evidence="18" id="KW-0539">Nucleus</keyword>
<evidence type="ECO:0000256" key="13">
    <source>
        <dbReference type="ARBA" id="ARBA00022771"/>
    </source>
</evidence>
<evidence type="ECO:0000256" key="21">
    <source>
        <dbReference type="SAM" id="MobiDB-lite"/>
    </source>
</evidence>
<evidence type="ECO:0000256" key="4">
    <source>
        <dbReference type="ARBA" id="ARBA00011975"/>
    </source>
</evidence>
<dbReference type="Pfam" id="PF21255">
    <property type="entry name" value="DNMT3_ADD_GATA1-like"/>
    <property type="match status" value="1"/>
</dbReference>
<evidence type="ECO:0000256" key="9">
    <source>
        <dbReference type="ARBA" id="ARBA00022679"/>
    </source>
</evidence>
<feature type="region of interest" description="Disordered" evidence="21">
    <location>
        <begin position="1583"/>
        <end position="1623"/>
    </location>
</feature>
<organism evidence="24 25">
    <name type="scientific">Pleuronectes platessa</name>
    <name type="common">European plaice</name>
    <dbReference type="NCBI Taxonomy" id="8262"/>
    <lineage>
        <taxon>Eukaryota</taxon>
        <taxon>Metazoa</taxon>
        <taxon>Chordata</taxon>
        <taxon>Craniata</taxon>
        <taxon>Vertebrata</taxon>
        <taxon>Euteleostomi</taxon>
        <taxon>Actinopterygii</taxon>
        <taxon>Neopterygii</taxon>
        <taxon>Teleostei</taxon>
        <taxon>Neoteleostei</taxon>
        <taxon>Acanthomorphata</taxon>
        <taxon>Carangaria</taxon>
        <taxon>Pleuronectiformes</taxon>
        <taxon>Pleuronectoidei</taxon>
        <taxon>Pleuronectidae</taxon>
        <taxon>Pleuronectes</taxon>
    </lineage>
</organism>
<dbReference type="GO" id="GO:0005634">
    <property type="term" value="C:nucleus"/>
    <property type="evidence" value="ECO:0007669"/>
    <property type="project" value="UniProtKB-SubCell"/>
</dbReference>
<dbReference type="InterPro" id="IPR040552">
    <property type="entry name" value="DNMT3_ADD_GATA1-like"/>
</dbReference>
<feature type="compositionally biased region" description="Basic and acidic residues" evidence="21">
    <location>
        <begin position="211"/>
        <end position="233"/>
    </location>
</feature>
<name>A0A9N7U969_PLEPL</name>
<keyword evidence="9 20" id="KW-0808">Transferase</keyword>
<evidence type="ECO:0000313" key="24">
    <source>
        <dbReference type="EMBL" id="CAB1427298.1"/>
    </source>
</evidence>
<feature type="compositionally biased region" description="Basic residues" evidence="21">
    <location>
        <begin position="1071"/>
        <end position="1083"/>
    </location>
</feature>
<dbReference type="Proteomes" id="UP001153269">
    <property type="component" value="Unassembled WGS sequence"/>
</dbReference>
<dbReference type="EMBL" id="CADEAL010000958">
    <property type="protein sequence ID" value="CAB1427298.1"/>
    <property type="molecule type" value="Genomic_DNA"/>
</dbReference>
<keyword evidence="6" id="KW-0678">Repressor</keyword>
<dbReference type="Gene3D" id="3.40.50.150">
    <property type="entry name" value="Vaccinia Virus protein VP39"/>
    <property type="match status" value="2"/>
</dbReference>
<evidence type="ECO:0000256" key="19">
    <source>
        <dbReference type="ARBA" id="ARBA00023306"/>
    </source>
</evidence>
<feature type="region of interest" description="Disordered" evidence="21">
    <location>
        <begin position="714"/>
        <end position="821"/>
    </location>
</feature>
<keyword evidence="8" id="KW-0132">Cell division</keyword>
<dbReference type="GO" id="GO:0051718">
    <property type="term" value="F:DNA (cytosine-5-)-methyltransferase activity, acting on CpG substrates"/>
    <property type="evidence" value="ECO:0007669"/>
    <property type="project" value="TreeGrafter"/>
</dbReference>
<gene>
    <name evidence="24" type="ORF">PLEPLA_LOCUS15237</name>
</gene>
<keyword evidence="15" id="KW-0862">Zinc</keyword>
<feature type="region of interest" description="Disordered" evidence="21">
    <location>
        <begin position="211"/>
        <end position="237"/>
    </location>
</feature>
<keyword evidence="10 20" id="KW-0949">S-adenosyl-L-methionine</keyword>
<evidence type="ECO:0000256" key="16">
    <source>
        <dbReference type="ARBA" id="ARBA00023125"/>
    </source>
</evidence>
<dbReference type="EC" id="2.1.1.37" evidence="4"/>
<evidence type="ECO:0000256" key="6">
    <source>
        <dbReference type="ARBA" id="ARBA00022491"/>
    </source>
</evidence>
<dbReference type="InterPro" id="IPR050390">
    <property type="entry name" value="C5-Methyltransferase"/>
</dbReference>
<feature type="active site" evidence="20">
    <location>
        <position position="1359"/>
    </location>
</feature>
<evidence type="ECO:0000256" key="20">
    <source>
        <dbReference type="PROSITE-ProRule" id="PRU01016"/>
    </source>
</evidence>
<dbReference type="InterPro" id="IPR025766">
    <property type="entry name" value="ADD"/>
</dbReference>
<dbReference type="PROSITE" id="PS50021">
    <property type="entry name" value="CH"/>
    <property type="match status" value="1"/>
</dbReference>